<sequence>MKKSFSWLLLGLSSFLLASSAWSATVVEHRNAQGQVQQVIIDDQHARMNNEHSPSQYMLVDFAARLMYAVDIKQKTIVKISMDKPVEPSLPAGMEMPKQKPVDAQLVKKDAGIDVAGYPTTHYQVTANGKMCSDDYFSVDAYKTPHIDSFLKTMQEMSKSRKKMMSMFPMSDPCAKAHATLEPDASIMGMPMKSIGNDGEVRHEILSIKVDVPTTAETFALPTDFKTMTEQEMVQSIQGNIRKQMEKLRQGGQQPPQQGVPPAPASQPAATPAPVPVETPPAQPAQ</sequence>
<dbReference type="OrthoDB" id="5625541at2"/>
<keyword evidence="4" id="KW-1185">Reference proteome</keyword>
<gene>
    <name evidence="3" type="ORF">BLE401_06160</name>
</gene>
<feature type="compositionally biased region" description="Pro residues" evidence="1">
    <location>
        <begin position="258"/>
        <end position="286"/>
    </location>
</feature>
<reference evidence="4" key="1">
    <citation type="submission" date="2016-12" db="EMBL/GenBank/DDBJ databases">
        <title>Complete Genome Sequence of Beggiatoa leptomitiformis D-401.</title>
        <authorList>
            <person name="Fomenkov A."/>
            <person name="Vincze T."/>
            <person name="Grabovich M."/>
            <person name="Anton B.P."/>
            <person name="Dubinina G."/>
            <person name="Orlova M."/>
            <person name="Belousova E."/>
            <person name="Roberts R.J."/>
        </authorList>
    </citation>
    <scope>NUCLEOTIDE SEQUENCE [LARGE SCALE GENOMIC DNA]</scope>
    <source>
        <strain evidence="4">D-401</strain>
    </source>
</reference>
<proteinExistence type="predicted"/>
<dbReference type="AlphaFoldDB" id="A0A2N9YD08"/>
<evidence type="ECO:0000313" key="4">
    <source>
        <dbReference type="Proteomes" id="UP000234271"/>
    </source>
</evidence>
<name>A0A2N9YD08_9GAMM</name>
<feature type="chain" id="PRO_5014847974" description="DUF4412 domain-containing protein" evidence="2">
    <location>
        <begin position="24"/>
        <end position="286"/>
    </location>
</feature>
<evidence type="ECO:0008006" key="5">
    <source>
        <dbReference type="Google" id="ProtNLM"/>
    </source>
</evidence>
<evidence type="ECO:0000313" key="3">
    <source>
        <dbReference type="EMBL" id="AUI68326.1"/>
    </source>
</evidence>
<evidence type="ECO:0000256" key="2">
    <source>
        <dbReference type="SAM" id="SignalP"/>
    </source>
</evidence>
<keyword evidence="2" id="KW-0732">Signal</keyword>
<protein>
    <recommendedName>
        <fullName evidence="5">DUF4412 domain-containing protein</fullName>
    </recommendedName>
</protein>
<dbReference type="RefSeq" id="WP_062155242.1">
    <property type="nucleotide sequence ID" value="NZ_CP012373.2"/>
</dbReference>
<accession>A0A2N9YD08</accession>
<evidence type="ECO:0000256" key="1">
    <source>
        <dbReference type="SAM" id="MobiDB-lite"/>
    </source>
</evidence>
<dbReference type="EMBL" id="CP018889">
    <property type="protein sequence ID" value="AUI68326.1"/>
    <property type="molecule type" value="Genomic_DNA"/>
</dbReference>
<dbReference type="Proteomes" id="UP000234271">
    <property type="component" value="Chromosome"/>
</dbReference>
<feature type="region of interest" description="Disordered" evidence="1">
    <location>
        <begin position="242"/>
        <end position="286"/>
    </location>
</feature>
<organism evidence="3 4">
    <name type="scientific">Beggiatoa leptomitoformis</name>
    <dbReference type="NCBI Taxonomy" id="288004"/>
    <lineage>
        <taxon>Bacteria</taxon>
        <taxon>Pseudomonadati</taxon>
        <taxon>Pseudomonadota</taxon>
        <taxon>Gammaproteobacteria</taxon>
        <taxon>Thiotrichales</taxon>
        <taxon>Thiotrichaceae</taxon>
        <taxon>Beggiatoa</taxon>
    </lineage>
</organism>
<feature type="signal peptide" evidence="2">
    <location>
        <begin position="1"/>
        <end position="23"/>
    </location>
</feature>
<dbReference type="KEGG" id="blep:AL038_18055"/>